<dbReference type="EMBL" id="FMZX01000043">
    <property type="protein sequence ID" value="SDE49325.1"/>
    <property type="molecule type" value="Genomic_DNA"/>
</dbReference>
<dbReference type="Gene3D" id="3.40.190.10">
    <property type="entry name" value="Periplasmic binding protein-like II"/>
    <property type="match status" value="1"/>
</dbReference>
<dbReference type="STRING" id="938405.SAMN02927895_05372"/>
<organism evidence="2 3">
    <name type="scientific">Belnapia rosea</name>
    <dbReference type="NCBI Taxonomy" id="938405"/>
    <lineage>
        <taxon>Bacteria</taxon>
        <taxon>Pseudomonadati</taxon>
        <taxon>Pseudomonadota</taxon>
        <taxon>Alphaproteobacteria</taxon>
        <taxon>Acetobacterales</taxon>
        <taxon>Roseomonadaceae</taxon>
        <taxon>Belnapia</taxon>
    </lineage>
</organism>
<gene>
    <name evidence="2" type="ORF">SAMN04487779_104314</name>
</gene>
<dbReference type="AlphaFoldDB" id="A0A1G7DEU0"/>
<protein>
    <submittedName>
        <fullName evidence="2">Uncharacterized protein</fullName>
    </submittedName>
</protein>
<evidence type="ECO:0000313" key="3">
    <source>
        <dbReference type="Proteomes" id="UP000198925"/>
    </source>
</evidence>
<evidence type="ECO:0000313" key="2">
    <source>
        <dbReference type="EMBL" id="SDE49325.1"/>
    </source>
</evidence>
<proteinExistence type="predicted"/>
<dbReference type="RefSeq" id="WP_090665262.1">
    <property type="nucleotide sequence ID" value="NZ_FMZX01000043.1"/>
</dbReference>
<sequence>MHAVAAFQQATGIPAEIVAGPTPTWAVRMAGRADLAFSGAEYMMDDFAGQFREALLPEAYTRYAKLRDLLVRPPAEARILATGGTGQVAFWEDITGRVVLVAPDTSPSMPTSSRSRGRSGSGVRLVL</sequence>
<feature type="region of interest" description="Disordered" evidence="1">
    <location>
        <begin position="103"/>
        <end position="127"/>
    </location>
</feature>
<accession>A0A1G7DEU0</accession>
<name>A0A1G7DEU0_9PROT</name>
<keyword evidence="3" id="KW-1185">Reference proteome</keyword>
<evidence type="ECO:0000256" key="1">
    <source>
        <dbReference type="SAM" id="MobiDB-lite"/>
    </source>
</evidence>
<reference evidence="2 3" key="1">
    <citation type="submission" date="2016-10" db="EMBL/GenBank/DDBJ databases">
        <authorList>
            <person name="de Groot N.N."/>
        </authorList>
    </citation>
    <scope>NUCLEOTIDE SEQUENCE [LARGE SCALE GENOMIC DNA]</scope>
    <source>
        <strain evidence="2 3">CPCC 100156</strain>
    </source>
</reference>
<dbReference type="Proteomes" id="UP000198925">
    <property type="component" value="Unassembled WGS sequence"/>
</dbReference>